<evidence type="ECO:0000259" key="5">
    <source>
        <dbReference type="PROSITE" id="PS51007"/>
    </source>
</evidence>
<evidence type="ECO:0000313" key="6">
    <source>
        <dbReference type="EMBL" id="TWU18141.1"/>
    </source>
</evidence>
<keyword evidence="7" id="KW-1185">Reference proteome</keyword>
<evidence type="ECO:0000256" key="2">
    <source>
        <dbReference type="ARBA" id="ARBA00023004"/>
    </source>
</evidence>
<dbReference type="EMBL" id="SJPU01000001">
    <property type="protein sequence ID" value="TWU18141.1"/>
    <property type="molecule type" value="Genomic_DNA"/>
</dbReference>
<dbReference type="AlphaFoldDB" id="A0A5C6C3E7"/>
<sequence>MKCPVFLASLLLFAFTTTPVAGQFTAEIDIEEAPFLYSETAGENRVTRLLNRLKNKEIELQYTRERGYLESLLAALEIPASSQTLVFSKTSMQVRYISRRNPRAVYFNDDTYLAWVNGSSLVGISTADPLLGAAFYTVDMAPWRAKVERQNYDCLACHATSLTQGMPGHTVRSVMPAYDGSLDPQLESFITSDTSPLSQRWGGWYVTGIHGDMQHMGNAFIRGGQLDTNGTGNRMNLRDEFDTSNYLSPYSDITALMVLEHQTQMHNAMSRANFFTRQIRYDADTLDVGQVDEAEMQVQLGMIAKEVVDRMLFRDEAKLTAHIRGSVVFAEDFQSRGPHDSQGRSLRDFDLRTRLFQYPCSYLIYSDAFTTLEPSLKAEIVRQIKAVLAGDHPSTGHDHLSATDRANVLGILSETHPDFTADTAE</sequence>
<name>A0A5C6C3E7_9BACT</name>
<dbReference type="RefSeq" id="WP_302117156.1">
    <property type="nucleotide sequence ID" value="NZ_SJPU01000001.1"/>
</dbReference>
<evidence type="ECO:0000313" key="7">
    <source>
        <dbReference type="Proteomes" id="UP000319908"/>
    </source>
</evidence>
<feature type="chain" id="PRO_5023106352" description="Cytochrome c domain-containing protein" evidence="4">
    <location>
        <begin position="22"/>
        <end position="425"/>
    </location>
</feature>
<gene>
    <name evidence="6" type="ORF">Poly21_02960</name>
</gene>
<evidence type="ECO:0000256" key="4">
    <source>
        <dbReference type="SAM" id="SignalP"/>
    </source>
</evidence>
<dbReference type="PROSITE" id="PS51007">
    <property type="entry name" value="CYTC"/>
    <property type="match status" value="1"/>
</dbReference>
<dbReference type="GO" id="GO:0009055">
    <property type="term" value="F:electron transfer activity"/>
    <property type="evidence" value="ECO:0007669"/>
    <property type="project" value="InterPro"/>
</dbReference>
<proteinExistence type="predicted"/>
<dbReference type="Proteomes" id="UP000319908">
    <property type="component" value="Unassembled WGS sequence"/>
</dbReference>
<keyword evidence="4" id="KW-0732">Signal</keyword>
<dbReference type="InterPro" id="IPR009056">
    <property type="entry name" value="Cyt_c-like_dom"/>
</dbReference>
<dbReference type="GO" id="GO:0020037">
    <property type="term" value="F:heme binding"/>
    <property type="evidence" value="ECO:0007669"/>
    <property type="project" value="InterPro"/>
</dbReference>
<keyword evidence="3" id="KW-0349">Heme</keyword>
<feature type="signal peptide" evidence="4">
    <location>
        <begin position="1"/>
        <end position="21"/>
    </location>
</feature>
<comment type="caution">
    <text evidence="6">The sequence shown here is derived from an EMBL/GenBank/DDBJ whole genome shotgun (WGS) entry which is preliminary data.</text>
</comment>
<protein>
    <recommendedName>
        <fullName evidence="5">Cytochrome c domain-containing protein</fullName>
    </recommendedName>
</protein>
<evidence type="ECO:0000256" key="1">
    <source>
        <dbReference type="ARBA" id="ARBA00022723"/>
    </source>
</evidence>
<organism evidence="6 7">
    <name type="scientific">Allorhodopirellula heiligendammensis</name>
    <dbReference type="NCBI Taxonomy" id="2714739"/>
    <lineage>
        <taxon>Bacteria</taxon>
        <taxon>Pseudomonadati</taxon>
        <taxon>Planctomycetota</taxon>
        <taxon>Planctomycetia</taxon>
        <taxon>Pirellulales</taxon>
        <taxon>Pirellulaceae</taxon>
        <taxon>Allorhodopirellula</taxon>
    </lineage>
</organism>
<feature type="domain" description="Cytochrome c" evidence="5">
    <location>
        <begin position="127"/>
        <end position="251"/>
    </location>
</feature>
<evidence type="ECO:0000256" key="3">
    <source>
        <dbReference type="PROSITE-ProRule" id="PRU00433"/>
    </source>
</evidence>
<dbReference type="GO" id="GO:0046872">
    <property type="term" value="F:metal ion binding"/>
    <property type="evidence" value="ECO:0007669"/>
    <property type="project" value="UniProtKB-KW"/>
</dbReference>
<keyword evidence="1 3" id="KW-0479">Metal-binding</keyword>
<accession>A0A5C6C3E7</accession>
<reference evidence="6 7" key="1">
    <citation type="journal article" date="2020" name="Antonie Van Leeuwenhoek">
        <title>Rhodopirellula heiligendammensis sp. nov., Rhodopirellula pilleata sp. nov., and Rhodopirellula solitaria sp. nov. isolated from natural or artificial marine surfaces in Northern Germany and California, USA, and emended description of the genus Rhodopirellula.</title>
        <authorList>
            <person name="Kallscheuer N."/>
            <person name="Wiegand S."/>
            <person name="Jogler M."/>
            <person name="Boedeker C."/>
            <person name="Peeters S.H."/>
            <person name="Rast P."/>
            <person name="Heuer A."/>
            <person name="Jetten M.S.M."/>
            <person name="Rohde M."/>
            <person name="Jogler C."/>
        </authorList>
    </citation>
    <scope>NUCLEOTIDE SEQUENCE [LARGE SCALE GENOMIC DNA]</scope>
    <source>
        <strain evidence="6 7">Poly21</strain>
    </source>
</reference>
<keyword evidence="2 3" id="KW-0408">Iron</keyword>